<gene>
    <name evidence="8" type="ORF">JOC94_002657</name>
</gene>
<evidence type="ECO:0000256" key="3">
    <source>
        <dbReference type="ARBA" id="ARBA00023136"/>
    </source>
</evidence>
<accession>A0ABS2R7P0</accession>
<evidence type="ECO:0000256" key="1">
    <source>
        <dbReference type="ARBA" id="ARBA00004635"/>
    </source>
</evidence>
<dbReference type="SUPFAM" id="SSF53850">
    <property type="entry name" value="Periplasmic binding protein-like II"/>
    <property type="match status" value="1"/>
</dbReference>
<feature type="signal peptide" evidence="7">
    <location>
        <begin position="1"/>
        <end position="19"/>
    </location>
</feature>
<dbReference type="NCBIfam" id="TIGR00363">
    <property type="entry name" value="MetQ/NlpA family lipoprotein"/>
    <property type="match status" value="1"/>
</dbReference>
<dbReference type="RefSeq" id="WP_205179471.1">
    <property type="nucleotide sequence ID" value="NZ_JAFBFH010000017.1"/>
</dbReference>
<evidence type="ECO:0000256" key="7">
    <source>
        <dbReference type="SAM" id="SignalP"/>
    </source>
</evidence>
<name>A0ABS2R7P0_9BACI</name>
<evidence type="ECO:0000256" key="5">
    <source>
        <dbReference type="ARBA" id="ARBA00023288"/>
    </source>
</evidence>
<proteinExistence type="inferred from homology"/>
<dbReference type="CDD" id="cd13526">
    <property type="entry name" value="PBP2_lipoprotein_MetQ_like"/>
    <property type="match status" value="1"/>
</dbReference>
<keyword evidence="4" id="KW-0564">Palmitate</keyword>
<dbReference type="EMBL" id="JAFBFH010000017">
    <property type="protein sequence ID" value="MBM7715668.1"/>
    <property type="molecule type" value="Genomic_DNA"/>
</dbReference>
<comment type="subcellular location">
    <subcellularLocation>
        <location evidence="1">Membrane</location>
        <topology evidence="1">Lipid-anchor</topology>
    </subcellularLocation>
</comment>
<dbReference type="Gene3D" id="3.40.190.10">
    <property type="entry name" value="Periplasmic binding protein-like II"/>
    <property type="match status" value="2"/>
</dbReference>
<protein>
    <recommendedName>
        <fullName evidence="6">Lipoprotein</fullName>
    </recommendedName>
</protein>
<reference evidence="8 9" key="1">
    <citation type="submission" date="2021-01" db="EMBL/GenBank/DDBJ databases">
        <title>Genomic Encyclopedia of Type Strains, Phase IV (KMG-IV): sequencing the most valuable type-strain genomes for metagenomic binning, comparative biology and taxonomic classification.</title>
        <authorList>
            <person name="Goeker M."/>
        </authorList>
    </citation>
    <scope>NUCLEOTIDE SEQUENCE [LARGE SCALE GENOMIC DNA]</scope>
    <source>
        <strain evidence="8 9">DSM 105453</strain>
    </source>
</reference>
<dbReference type="Proteomes" id="UP000823485">
    <property type="component" value="Unassembled WGS sequence"/>
</dbReference>
<feature type="chain" id="PRO_5046191515" description="Lipoprotein" evidence="7">
    <location>
        <begin position="20"/>
        <end position="281"/>
    </location>
</feature>
<dbReference type="InterPro" id="IPR004872">
    <property type="entry name" value="Lipoprotein_NlpA"/>
</dbReference>
<keyword evidence="3" id="KW-0472">Membrane</keyword>
<evidence type="ECO:0000256" key="2">
    <source>
        <dbReference type="ARBA" id="ARBA00022729"/>
    </source>
</evidence>
<evidence type="ECO:0000313" key="8">
    <source>
        <dbReference type="EMBL" id="MBM7715668.1"/>
    </source>
</evidence>
<keyword evidence="9" id="KW-1185">Reference proteome</keyword>
<evidence type="ECO:0000256" key="4">
    <source>
        <dbReference type="ARBA" id="ARBA00023139"/>
    </source>
</evidence>
<comment type="similarity">
    <text evidence="6">Belongs to the nlpA lipoprotein family.</text>
</comment>
<evidence type="ECO:0000256" key="6">
    <source>
        <dbReference type="PIRNR" id="PIRNR002854"/>
    </source>
</evidence>
<evidence type="ECO:0000313" key="9">
    <source>
        <dbReference type="Proteomes" id="UP000823485"/>
    </source>
</evidence>
<dbReference type="PROSITE" id="PS51257">
    <property type="entry name" value="PROKAR_LIPOPROTEIN"/>
    <property type="match status" value="1"/>
</dbReference>
<organism evidence="8 9">
    <name type="scientific">Siminovitchia thermophila</name>
    <dbReference type="NCBI Taxonomy" id="1245522"/>
    <lineage>
        <taxon>Bacteria</taxon>
        <taxon>Bacillati</taxon>
        <taxon>Bacillota</taxon>
        <taxon>Bacilli</taxon>
        <taxon>Bacillales</taxon>
        <taxon>Bacillaceae</taxon>
        <taxon>Siminovitchia</taxon>
    </lineage>
</organism>
<dbReference type="PANTHER" id="PTHR30429">
    <property type="entry name" value="D-METHIONINE-BINDING LIPOPROTEIN METQ"/>
    <property type="match status" value="1"/>
</dbReference>
<keyword evidence="5 6" id="KW-0449">Lipoprotein</keyword>
<keyword evidence="2 7" id="KW-0732">Signal</keyword>
<dbReference type="PIRSF" id="PIRSF002854">
    <property type="entry name" value="MetQ"/>
    <property type="match status" value="1"/>
</dbReference>
<comment type="caution">
    <text evidence="8">The sequence shown here is derived from an EMBL/GenBank/DDBJ whole genome shotgun (WGS) entry which is preliminary data.</text>
</comment>
<dbReference type="Pfam" id="PF03180">
    <property type="entry name" value="Lipoprotein_9"/>
    <property type="match status" value="1"/>
</dbReference>
<sequence length="281" mass="31184">MHKWLLTSFVVLLALTLAACGGGKSSEKETVNKESTSEGLLSDGKLTVGVTAGPHEQIVEKVKELAAKEDLEIEVKVFTDYVMPNIALDEKELDLNVFQTIPYLDQFKKDRNLDLVNVGETVTFPMGIYSSKVKDVQKLQKGAKLGLPNDPTNGGRALVLFEKAELITLKEGSGNTPTVKDIEENKNNFEFVELEASQIPRQLEELDAAAINTNYAIEHGFKPGKDAIFIESKDSPWVNIVTARAESKDDEAIQKFLDVYRSDETKQFIDETFEGSVIPSW</sequence>
<dbReference type="PANTHER" id="PTHR30429:SF1">
    <property type="entry name" value="D-METHIONINE-BINDING LIPOPROTEIN METQ-RELATED"/>
    <property type="match status" value="1"/>
</dbReference>